<name>A0A0D0BU28_9AGAR</name>
<sequence length="166" mass="18308">MPKTPSTKAKEKPQTPSPHKGALRNAPQGTTFKLETPTRTSPRLAARGLTADKSSLEEAPACALRPRPRPLFISSASTISPPQPKFDGSRLDSIEKLWLRHHYPVYLNVRKNATQKIAFLKQIADEFLQAFPSHCSVTGGTCLNKLKIIEAAKRTVILVKLLTSDK</sequence>
<organism evidence="2 3">
    <name type="scientific">Collybiopsis luxurians FD-317 M1</name>
    <dbReference type="NCBI Taxonomy" id="944289"/>
    <lineage>
        <taxon>Eukaryota</taxon>
        <taxon>Fungi</taxon>
        <taxon>Dikarya</taxon>
        <taxon>Basidiomycota</taxon>
        <taxon>Agaricomycotina</taxon>
        <taxon>Agaricomycetes</taxon>
        <taxon>Agaricomycetidae</taxon>
        <taxon>Agaricales</taxon>
        <taxon>Marasmiineae</taxon>
        <taxon>Omphalotaceae</taxon>
        <taxon>Collybiopsis</taxon>
        <taxon>Collybiopsis luxurians</taxon>
    </lineage>
</organism>
<dbReference type="AlphaFoldDB" id="A0A0D0BU28"/>
<gene>
    <name evidence="2" type="ORF">GYMLUDRAFT_245736</name>
</gene>
<evidence type="ECO:0000313" key="3">
    <source>
        <dbReference type="Proteomes" id="UP000053593"/>
    </source>
</evidence>
<evidence type="ECO:0000256" key="1">
    <source>
        <dbReference type="SAM" id="MobiDB-lite"/>
    </source>
</evidence>
<feature type="region of interest" description="Disordered" evidence="1">
    <location>
        <begin position="1"/>
        <end position="60"/>
    </location>
</feature>
<reference evidence="2 3" key="1">
    <citation type="submission" date="2014-04" db="EMBL/GenBank/DDBJ databases">
        <title>Evolutionary Origins and Diversification of the Mycorrhizal Mutualists.</title>
        <authorList>
            <consortium name="DOE Joint Genome Institute"/>
            <consortium name="Mycorrhizal Genomics Consortium"/>
            <person name="Kohler A."/>
            <person name="Kuo A."/>
            <person name="Nagy L.G."/>
            <person name="Floudas D."/>
            <person name="Copeland A."/>
            <person name="Barry K.W."/>
            <person name="Cichocki N."/>
            <person name="Veneault-Fourrey C."/>
            <person name="LaButti K."/>
            <person name="Lindquist E.A."/>
            <person name="Lipzen A."/>
            <person name="Lundell T."/>
            <person name="Morin E."/>
            <person name="Murat C."/>
            <person name="Riley R."/>
            <person name="Ohm R."/>
            <person name="Sun H."/>
            <person name="Tunlid A."/>
            <person name="Henrissat B."/>
            <person name="Grigoriev I.V."/>
            <person name="Hibbett D.S."/>
            <person name="Martin F."/>
        </authorList>
    </citation>
    <scope>NUCLEOTIDE SEQUENCE [LARGE SCALE GENOMIC DNA]</scope>
    <source>
        <strain evidence="2 3">FD-317 M1</strain>
    </source>
</reference>
<feature type="compositionally biased region" description="Polar residues" evidence="1">
    <location>
        <begin position="27"/>
        <end position="41"/>
    </location>
</feature>
<proteinExistence type="predicted"/>
<evidence type="ECO:0000313" key="2">
    <source>
        <dbReference type="EMBL" id="KIK58961.1"/>
    </source>
</evidence>
<dbReference type="EMBL" id="KN834782">
    <property type="protein sequence ID" value="KIK58961.1"/>
    <property type="molecule type" value="Genomic_DNA"/>
</dbReference>
<keyword evidence="3" id="KW-1185">Reference proteome</keyword>
<dbReference type="Proteomes" id="UP000053593">
    <property type="component" value="Unassembled WGS sequence"/>
</dbReference>
<accession>A0A0D0BU28</accession>
<protein>
    <submittedName>
        <fullName evidence="2">Uncharacterized protein</fullName>
    </submittedName>
</protein>
<dbReference type="HOGENOM" id="CLU_1602919_0_0_1"/>